<dbReference type="Pfam" id="PF13664">
    <property type="entry name" value="DUF4149"/>
    <property type="match status" value="1"/>
</dbReference>
<feature type="domain" description="TMEM205-like" evidence="6">
    <location>
        <begin position="11"/>
        <end position="104"/>
    </location>
</feature>
<name>A0A8J2T7Q3_ZYGB2</name>
<feature type="transmembrane region" description="Helical" evidence="5">
    <location>
        <begin position="12"/>
        <end position="35"/>
    </location>
</feature>
<dbReference type="EMBL" id="HG316457">
    <property type="protein sequence ID" value="CDF89689.1"/>
    <property type="molecule type" value="Genomic_DNA"/>
</dbReference>
<feature type="transmembrane region" description="Helical" evidence="5">
    <location>
        <begin position="72"/>
        <end position="93"/>
    </location>
</feature>
<evidence type="ECO:0000256" key="2">
    <source>
        <dbReference type="ARBA" id="ARBA00022692"/>
    </source>
</evidence>
<dbReference type="PANTHER" id="PTHR23241:SF102">
    <property type="entry name" value="LD23009P"/>
    <property type="match status" value="1"/>
</dbReference>
<evidence type="ECO:0000256" key="3">
    <source>
        <dbReference type="ARBA" id="ARBA00022989"/>
    </source>
</evidence>
<keyword evidence="3 5" id="KW-1133">Transmembrane helix</keyword>
<sequence>MSLLKPASHLLFYSFVFGGTTFYSYVASPMAFKALDRESFSVLQNRVFPTFFQMQSISPFILAFTAPFQMTAAPMTLLTTASACGLANLFWLLPRTHRVKEERKGLAARLSGEELEAFDAPLRKEFGRSHGLSLLFNMGNAACMLAYGVYLCRGLLKYVPK</sequence>
<dbReference type="Proteomes" id="UP000019375">
    <property type="component" value="Unassembled WGS sequence"/>
</dbReference>
<keyword evidence="2 5" id="KW-0812">Transmembrane</keyword>
<gene>
    <name evidence="7" type="ORF">BN860_10286g</name>
</gene>
<dbReference type="InterPro" id="IPR053009">
    <property type="entry name" value="Xanthocillin_Biosynth-Assoc"/>
</dbReference>
<protein>
    <submittedName>
        <fullName evidence="7">ZYBA0S04-10286g1_1</fullName>
    </submittedName>
</protein>
<dbReference type="AlphaFoldDB" id="A0A8J2T7Q3"/>
<evidence type="ECO:0000256" key="5">
    <source>
        <dbReference type="SAM" id="Phobius"/>
    </source>
</evidence>
<reference evidence="8" key="1">
    <citation type="journal article" date="2013" name="Genome Announc.">
        <title>Genome sequence of the food spoilage yeast Zygosaccharomyces bailii CLIB 213(T).</title>
        <authorList>
            <person name="Galeote V."/>
            <person name="Bigey F."/>
            <person name="Devillers H."/>
            <person name="Neuveglise C."/>
            <person name="Dequin S."/>
        </authorList>
    </citation>
    <scope>NUCLEOTIDE SEQUENCE [LARGE SCALE GENOMIC DNA]</scope>
    <source>
        <strain evidence="8">CLIB 213 / ATCC 58445 / CBS 680 / CCRC 21525 / NBRC 1098 / NCYC 1416 / NRRL Y-2227</strain>
    </source>
</reference>
<evidence type="ECO:0000259" key="6">
    <source>
        <dbReference type="Pfam" id="PF13664"/>
    </source>
</evidence>
<dbReference type="GO" id="GO:0016020">
    <property type="term" value="C:membrane"/>
    <property type="evidence" value="ECO:0007669"/>
    <property type="project" value="UniProtKB-SubCell"/>
</dbReference>
<comment type="subcellular location">
    <subcellularLocation>
        <location evidence="1">Membrane</location>
    </subcellularLocation>
</comment>
<evidence type="ECO:0000313" key="7">
    <source>
        <dbReference type="EMBL" id="CDF89689.1"/>
    </source>
</evidence>
<organism evidence="7 8">
    <name type="scientific">Zygosaccharomyces bailii (strain CLIB 213 / ATCC 58445 / CBS 680 / BCRC 21525 / NBRC 1098 / NCYC 1416 / NRRL Y-2227)</name>
    <dbReference type="NCBI Taxonomy" id="1333698"/>
    <lineage>
        <taxon>Eukaryota</taxon>
        <taxon>Fungi</taxon>
        <taxon>Dikarya</taxon>
        <taxon>Ascomycota</taxon>
        <taxon>Saccharomycotina</taxon>
        <taxon>Saccharomycetes</taxon>
        <taxon>Saccharomycetales</taxon>
        <taxon>Saccharomycetaceae</taxon>
        <taxon>Zygosaccharomyces</taxon>
    </lineage>
</organism>
<evidence type="ECO:0000313" key="8">
    <source>
        <dbReference type="Proteomes" id="UP000019375"/>
    </source>
</evidence>
<dbReference type="InterPro" id="IPR025423">
    <property type="entry name" value="TMEM205-like"/>
</dbReference>
<feature type="transmembrane region" description="Helical" evidence="5">
    <location>
        <begin position="47"/>
        <end position="66"/>
    </location>
</feature>
<evidence type="ECO:0000256" key="4">
    <source>
        <dbReference type="ARBA" id="ARBA00023136"/>
    </source>
</evidence>
<dbReference type="PANTHER" id="PTHR23241">
    <property type="entry name" value="LATE EMBRYOGENESIS ABUNDANT PLANTS LEA-RELATED"/>
    <property type="match status" value="1"/>
</dbReference>
<keyword evidence="8" id="KW-1185">Reference proteome</keyword>
<keyword evidence="4 5" id="KW-0472">Membrane</keyword>
<evidence type="ECO:0000256" key="1">
    <source>
        <dbReference type="ARBA" id="ARBA00004370"/>
    </source>
</evidence>
<proteinExistence type="predicted"/>
<accession>A0A8J2T7Q3</accession>
<dbReference type="OrthoDB" id="1641132at2759"/>
<feature type="transmembrane region" description="Helical" evidence="5">
    <location>
        <begin position="132"/>
        <end position="151"/>
    </location>
</feature>